<reference evidence="3" key="1">
    <citation type="submission" date="2019-10" db="EMBL/GenBank/DDBJ databases">
        <title>Lactobacillus agilis SY111 Whole Genome Sequencing Project.</title>
        <authorList>
            <person name="Suzuki S."/>
            <person name="Endo A."/>
            <person name="Maeno S."/>
            <person name="Shiwa Y."/>
            <person name="Matsutani M."/>
            <person name="Kajikawa A."/>
        </authorList>
    </citation>
    <scope>NUCLEOTIDE SEQUENCE</scope>
    <source>
        <strain evidence="3">SY111</strain>
    </source>
</reference>
<evidence type="ECO:0000313" key="3">
    <source>
        <dbReference type="EMBL" id="GET07759.1"/>
    </source>
</evidence>
<protein>
    <submittedName>
        <fullName evidence="3">Uncharacterized protein</fullName>
    </submittedName>
</protein>
<organism evidence="3">
    <name type="scientific">Ligilactobacillus agilis</name>
    <dbReference type="NCBI Taxonomy" id="1601"/>
    <lineage>
        <taxon>Bacteria</taxon>
        <taxon>Bacillati</taxon>
        <taxon>Bacillota</taxon>
        <taxon>Bacilli</taxon>
        <taxon>Lactobacillales</taxon>
        <taxon>Lactobacillaceae</taxon>
        <taxon>Ligilactobacillus</taxon>
    </lineage>
</organism>
<feature type="region of interest" description="Disordered" evidence="1">
    <location>
        <begin position="114"/>
        <end position="148"/>
    </location>
</feature>
<name>A0A6F9XR77_9LACO</name>
<evidence type="ECO:0000256" key="1">
    <source>
        <dbReference type="SAM" id="MobiDB-lite"/>
    </source>
</evidence>
<dbReference type="AlphaFoldDB" id="A0A6F9XR77"/>
<gene>
    <name evidence="3" type="ORF">SY111_03830</name>
</gene>
<proteinExistence type="predicted"/>
<dbReference type="EMBL" id="BLAN01000039">
    <property type="protein sequence ID" value="GET07759.1"/>
    <property type="molecule type" value="Genomic_DNA"/>
</dbReference>
<dbReference type="RefSeq" id="WP_172585624.1">
    <property type="nucleotide sequence ID" value="NZ_BLAN01000039.1"/>
</dbReference>
<sequence length="224" mass="25552">MRSQIITSNQKVKDAKKLEQQAITLIKENEEIKKTYQLKINQKAKQIAKKEVQDRMFRLEFHEKQRQKSFKKTSLILAILSVFAVTLLAFNGYLYHNRPKPTVITKIKYKQAKQKTATQSKPKQANTQSNSKPNTNTPKTQSTATKTAQEIQTEISNMLNGPGPYANSTLSDAEKASLQAGFTRQHYNEIVQEIKVLEQTDPIKATELKLPLSNLDQMLKNYGK</sequence>
<dbReference type="Proteomes" id="UP000494178">
    <property type="component" value="Unassembled WGS sequence"/>
</dbReference>
<feature type="compositionally biased region" description="Low complexity" evidence="1">
    <location>
        <begin position="114"/>
        <end position="125"/>
    </location>
</feature>
<comment type="caution">
    <text evidence="3">The sequence shown here is derived from an EMBL/GenBank/DDBJ whole genome shotgun (WGS) entry which is preliminary data.</text>
</comment>
<evidence type="ECO:0000256" key="2">
    <source>
        <dbReference type="SAM" id="Phobius"/>
    </source>
</evidence>
<keyword evidence="2" id="KW-0472">Membrane</keyword>
<feature type="compositionally biased region" description="Polar residues" evidence="1">
    <location>
        <begin position="126"/>
        <end position="148"/>
    </location>
</feature>
<feature type="transmembrane region" description="Helical" evidence="2">
    <location>
        <begin position="74"/>
        <end position="95"/>
    </location>
</feature>
<accession>A0A6F9XR77</accession>
<keyword evidence="2" id="KW-1133">Transmembrane helix</keyword>
<keyword evidence="2" id="KW-0812">Transmembrane</keyword>